<gene>
    <name evidence="1" type="ORF">L3081_23540</name>
</gene>
<comment type="caution">
    <text evidence="1">The sequence shown here is derived from an EMBL/GenBank/DDBJ whole genome shotgun (WGS) entry which is preliminary data.</text>
</comment>
<evidence type="ECO:0000313" key="1">
    <source>
        <dbReference type="EMBL" id="MCI2285808.1"/>
    </source>
</evidence>
<reference evidence="1" key="1">
    <citation type="submission" date="2022-01" db="EMBL/GenBank/DDBJ databases">
        <title>Colwellia maritima, isolated from seawater.</title>
        <authorList>
            <person name="Kristyanto S."/>
            <person name="Jung J."/>
            <person name="Jeon C.O."/>
        </authorList>
    </citation>
    <scope>NUCLEOTIDE SEQUENCE</scope>
    <source>
        <strain evidence="1">MSW7</strain>
    </source>
</reference>
<dbReference type="RefSeq" id="WP_242288727.1">
    <property type="nucleotide sequence ID" value="NZ_JAKKSL010000006.1"/>
</dbReference>
<sequence>MNSKELQKTVRRIKHAKIKNIGELLTSKKMKLSRMPFNIWLKSVDNNLPIVSLFPMPPMLQQVLINYLSNKKFAKPKTTLFSHTQLIGPVQVKIDNTRYHSLFHVNYTNKILDN</sequence>
<organism evidence="1 2">
    <name type="scientific">Colwellia maritima</name>
    <dbReference type="NCBI Taxonomy" id="2912588"/>
    <lineage>
        <taxon>Bacteria</taxon>
        <taxon>Pseudomonadati</taxon>
        <taxon>Pseudomonadota</taxon>
        <taxon>Gammaproteobacteria</taxon>
        <taxon>Alteromonadales</taxon>
        <taxon>Colwelliaceae</taxon>
        <taxon>Colwellia</taxon>
    </lineage>
</organism>
<keyword evidence="2" id="KW-1185">Reference proteome</keyword>
<evidence type="ECO:0000313" key="2">
    <source>
        <dbReference type="Proteomes" id="UP001139646"/>
    </source>
</evidence>
<accession>A0ABS9X6E1</accession>
<protein>
    <submittedName>
        <fullName evidence="1">Uncharacterized protein</fullName>
    </submittedName>
</protein>
<proteinExistence type="predicted"/>
<dbReference type="Proteomes" id="UP001139646">
    <property type="component" value="Unassembled WGS sequence"/>
</dbReference>
<name>A0ABS9X6E1_9GAMM</name>
<dbReference type="EMBL" id="JAKKSL010000006">
    <property type="protein sequence ID" value="MCI2285808.1"/>
    <property type="molecule type" value="Genomic_DNA"/>
</dbReference>